<comment type="caution">
    <text evidence="6">The sequence shown here is derived from an EMBL/GenBank/DDBJ whole genome shotgun (WGS) entry which is preliminary data.</text>
</comment>
<name>A0A921Z979_MANSE</name>
<evidence type="ECO:0000256" key="2">
    <source>
        <dbReference type="ARBA" id="ARBA00008044"/>
    </source>
</evidence>
<dbReference type="InterPro" id="IPR019163">
    <property type="entry name" value="THO_Thoc5"/>
</dbReference>
<feature type="region of interest" description="Disordered" evidence="5">
    <location>
        <begin position="308"/>
        <end position="350"/>
    </location>
</feature>
<comment type="similarity">
    <text evidence="2">Belongs to the THOC5 family.</text>
</comment>
<evidence type="ECO:0000313" key="6">
    <source>
        <dbReference type="EMBL" id="KAG6452814.1"/>
    </source>
</evidence>
<dbReference type="GO" id="GO:0000445">
    <property type="term" value="C:THO complex part of transcription export complex"/>
    <property type="evidence" value="ECO:0007669"/>
    <property type="project" value="TreeGrafter"/>
</dbReference>
<dbReference type="OrthoDB" id="20582at2759"/>
<accession>A0A921Z979</accession>
<reference evidence="6" key="1">
    <citation type="journal article" date="2016" name="Insect Biochem. Mol. Biol.">
        <title>Multifaceted biological insights from a draft genome sequence of the tobacco hornworm moth, Manduca sexta.</title>
        <authorList>
            <person name="Kanost M.R."/>
            <person name="Arrese E.L."/>
            <person name="Cao X."/>
            <person name="Chen Y.R."/>
            <person name="Chellapilla S."/>
            <person name="Goldsmith M.R."/>
            <person name="Grosse-Wilde E."/>
            <person name="Heckel D.G."/>
            <person name="Herndon N."/>
            <person name="Jiang H."/>
            <person name="Papanicolaou A."/>
            <person name="Qu J."/>
            <person name="Soulages J.L."/>
            <person name="Vogel H."/>
            <person name="Walters J."/>
            <person name="Waterhouse R.M."/>
            <person name="Ahn S.J."/>
            <person name="Almeida F.C."/>
            <person name="An C."/>
            <person name="Aqrawi P."/>
            <person name="Bretschneider A."/>
            <person name="Bryant W.B."/>
            <person name="Bucks S."/>
            <person name="Chao H."/>
            <person name="Chevignon G."/>
            <person name="Christen J.M."/>
            <person name="Clarke D.F."/>
            <person name="Dittmer N.T."/>
            <person name="Ferguson L.C.F."/>
            <person name="Garavelou S."/>
            <person name="Gordon K.H.J."/>
            <person name="Gunaratna R.T."/>
            <person name="Han Y."/>
            <person name="Hauser F."/>
            <person name="He Y."/>
            <person name="Heidel-Fischer H."/>
            <person name="Hirsh A."/>
            <person name="Hu Y."/>
            <person name="Jiang H."/>
            <person name="Kalra D."/>
            <person name="Klinner C."/>
            <person name="Konig C."/>
            <person name="Kovar C."/>
            <person name="Kroll A.R."/>
            <person name="Kuwar S.S."/>
            <person name="Lee S.L."/>
            <person name="Lehman R."/>
            <person name="Li K."/>
            <person name="Li Z."/>
            <person name="Liang H."/>
            <person name="Lovelace S."/>
            <person name="Lu Z."/>
            <person name="Mansfield J.H."/>
            <person name="McCulloch K.J."/>
            <person name="Mathew T."/>
            <person name="Morton B."/>
            <person name="Muzny D.M."/>
            <person name="Neunemann D."/>
            <person name="Ongeri F."/>
            <person name="Pauchet Y."/>
            <person name="Pu L.L."/>
            <person name="Pyrousis I."/>
            <person name="Rao X.J."/>
            <person name="Redding A."/>
            <person name="Roesel C."/>
            <person name="Sanchez-Gracia A."/>
            <person name="Schaack S."/>
            <person name="Shukla A."/>
            <person name="Tetreau G."/>
            <person name="Wang Y."/>
            <person name="Xiong G.H."/>
            <person name="Traut W."/>
            <person name="Walsh T.K."/>
            <person name="Worley K.C."/>
            <person name="Wu D."/>
            <person name="Wu W."/>
            <person name="Wu Y.Q."/>
            <person name="Zhang X."/>
            <person name="Zou Z."/>
            <person name="Zucker H."/>
            <person name="Briscoe A.D."/>
            <person name="Burmester T."/>
            <person name="Clem R.J."/>
            <person name="Feyereisen R."/>
            <person name="Grimmelikhuijzen C.J.P."/>
            <person name="Hamodrakas S.J."/>
            <person name="Hansson B.S."/>
            <person name="Huguet E."/>
            <person name="Jermiin L.S."/>
            <person name="Lan Q."/>
            <person name="Lehman H.K."/>
            <person name="Lorenzen M."/>
            <person name="Merzendorfer H."/>
            <person name="Michalopoulos I."/>
            <person name="Morton D.B."/>
            <person name="Muthukrishnan S."/>
            <person name="Oakeshott J.G."/>
            <person name="Palmer W."/>
            <person name="Park Y."/>
            <person name="Passarelli A.L."/>
            <person name="Rozas J."/>
            <person name="Schwartz L.M."/>
            <person name="Smith W."/>
            <person name="Southgate A."/>
            <person name="Vilcinskas A."/>
            <person name="Vogt R."/>
            <person name="Wang P."/>
            <person name="Werren J."/>
            <person name="Yu X.Q."/>
            <person name="Zhou J.J."/>
            <person name="Brown S.J."/>
            <person name="Scherer S.E."/>
            <person name="Richards S."/>
            <person name="Blissard G.W."/>
        </authorList>
    </citation>
    <scope>NUCLEOTIDE SEQUENCE</scope>
</reference>
<feature type="compositionally biased region" description="Basic residues" evidence="5">
    <location>
        <begin position="329"/>
        <end position="338"/>
    </location>
</feature>
<evidence type="ECO:0000256" key="5">
    <source>
        <dbReference type="SAM" id="MobiDB-lite"/>
    </source>
</evidence>
<feature type="coiled-coil region" evidence="4">
    <location>
        <begin position="54"/>
        <end position="89"/>
    </location>
</feature>
<evidence type="ECO:0000256" key="1">
    <source>
        <dbReference type="ARBA" id="ARBA00004123"/>
    </source>
</evidence>
<keyword evidence="3" id="KW-0539">Nucleus</keyword>
<feature type="compositionally biased region" description="Polar residues" evidence="5">
    <location>
        <begin position="15"/>
        <end position="27"/>
    </location>
</feature>
<protein>
    <recommendedName>
        <fullName evidence="8">THO complex subunit 5 homolog</fullName>
    </recommendedName>
</protein>
<evidence type="ECO:0008006" key="8">
    <source>
        <dbReference type="Google" id="ProtNLM"/>
    </source>
</evidence>
<evidence type="ECO:0000256" key="4">
    <source>
        <dbReference type="SAM" id="Coils"/>
    </source>
</evidence>
<keyword evidence="7" id="KW-1185">Reference proteome</keyword>
<gene>
    <name evidence="6" type="ORF">O3G_MSEX007801</name>
</gene>
<keyword evidence="4" id="KW-0175">Coiled coil</keyword>
<dbReference type="PANTHER" id="PTHR13375">
    <property type="entry name" value="FMS INTERACTING PROTEIN"/>
    <property type="match status" value="1"/>
</dbReference>
<evidence type="ECO:0000256" key="3">
    <source>
        <dbReference type="ARBA" id="ARBA00023242"/>
    </source>
</evidence>
<feature type="compositionally biased region" description="Basic and acidic residues" evidence="5">
    <location>
        <begin position="340"/>
        <end position="350"/>
    </location>
</feature>
<proteinExistence type="inferred from homology"/>
<dbReference type="AlphaFoldDB" id="A0A921Z979"/>
<dbReference type="Pfam" id="PF09766">
    <property type="entry name" value="FmiP_Thoc5"/>
    <property type="match status" value="1"/>
</dbReference>
<evidence type="ECO:0000313" key="7">
    <source>
        <dbReference type="Proteomes" id="UP000791440"/>
    </source>
</evidence>
<feature type="compositionally biased region" description="Acidic residues" evidence="5">
    <location>
        <begin position="316"/>
        <end position="325"/>
    </location>
</feature>
<dbReference type="PANTHER" id="PTHR13375:SF3">
    <property type="entry name" value="THO COMPLEX SUBUNIT 5 HOMOLOG"/>
    <property type="match status" value="1"/>
</dbReference>
<dbReference type="GO" id="GO:0006406">
    <property type="term" value="P:mRNA export from nucleus"/>
    <property type="evidence" value="ECO:0007669"/>
    <property type="project" value="TreeGrafter"/>
</dbReference>
<reference evidence="6" key="2">
    <citation type="submission" date="2020-12" db="EMBL/GenBank/DDBJ databases">
        <authorList>
            <person name="Kanost M."/>
        </authorList>
    </citation>
    <scope>NUCLEOTIDE SEQUENCE</scope>
</reference>
<sequence>MGKEEVSAKKRRKINTSSSSDVTKQNPTDVYKRVVEFEETEAQLRPADRDASLFKKLCQDIRQLFADIAELKNKDNEEAKEKINAKRVEASLLLVALKKLNRLEKVRTRAGRDALHKEKQRVDSTHLLLQNLLYEADHLNKEVTKCLQFKSKDEEIELVPVEDFYINAPADVSRADITKKDEHQLQLARLEWELRQRRELAAACNELVASKDRVAAAIAAARSRLDALAPHLKDVLKATKPLQECLALRLDEKRDETRTASLLPPPLFLLYSNAYAYSDVLGSNVVTVSISGDEDDARRLEQLHNIDNDLVASNDSDSDADNNDEEQNKKKRHHRTSKLSKQEKAEAKKKEVLRKHPLNVLLSVKVPDGTALTLIFSYLLHLKIIVVKFTVAQPKPVTGVSAADVLNGHCILNELYPGDTGNDSPHPATAFVLNSVGISETFQYFISEVGRPYIWAQRMCGLDFMSLVVGEQNINKVIEPSRSLSITTVENFILTLKKRLKSRVELMRELQDLESGKITPAKGDMTCPVRLSGSLTQWQSVGWPEYSQSPSTNFLISEGLVTPNDLLYRAIITRQSAKLVAMVALRSDYPKVAPIFSLTLHWNGTHHSGINDDIRDIERIINTDWVSGGDNIHGCLSNQISKLLTCLDILLETSGSSEFPPDKVMLNPVRGRNRVKPYKYLKQGAGVFVQY</sequence>
<dbReference type="GO" id="GO:0003729">
    <property type="term" value="F:mRNA binding"/>
    <property type="evidence" value="ECO:0007669"/>
    <property type="project" value="TreeGrafter"/>
</dbReference>
<feature type="region of interest" description="Disordered" evidence="5">
    <location>
        <begin position="1"/>
        <end position="27"/>
    </location>
</feature>
<dbReference type="Proteomes" id="UP000791440">
    <property type="component" value="Unassembled WGS sequence"/>
</dbReference>
<organism evidence="6 7">
    <name type="scientific">Manduca sexta</name>
    <name type="common">Tobacco hawkmoth</name>
    <name type="synonym">Tobacco hornworm</name>
    <dbReference type="NCBI Taxonomy" id="7130"/>
    <lineage>
        <taxon>Eukaryota</taxon>
        <taxon>Metazoa</taxon>
        <taxon>Ecdysozoa</taxon>
        <taxon>Arthropoda</taxon>
        <taxon>Hexapoda</taxon>
        <taxon>Insecta</taxon>
        <taxon>Pterygota</taxon>
        <taxon>Neoptera</taxon>
        <taxon>Endopterygota</taxon>
        <taxon>Lepidoptera</taxon>
        <taxon>Glossata</taxon>
        <taxon>Ditrysia</taxon>
        <taxon>Bombycoidea</taxon>
        <taxon>Sphingidae</taxon>
        <taxon>Sphinginae</taxon>
        <taxon>Sphingini</taxon>
        <taxon>Manduca</taxon>
    </lineage>
</organism>
<dbReference type="EMBL" id="JH668429">
    <property type="protein sequence ID" value="KAG6452814.1"/>
    <property type="molecule type" value="Genomic_DNA"/>
</dbReference>
<comment type="subcellular location">
    <subcellularLocation>
        <location evidence="1">Nucleus</location>
    </subcellularLocation>
</comment>